<dbReference type="AlphaFoldDB" id="A0A914WGU0"/>
<keyword evidence="2" id="KW-0472">Membrane</keyword>
<evidence type="ECO:0000256" key="2">
    <source>
        <dbReference type="SAM" id="Phobius"/>
    </source>
</evidence>
<feature type="domain" description="Phosphatidic acid phosphatase type 2/haloperoxidase" evidence="3">
    <location>
        <begin position="138"/>
        <end position="256"/>
    </location>
</feature>
<feature type="transmembrane region" description="Helical" evidence="2">
    <location>
        <begin position="265"/>
        <end position="285"/>
    </location>
</feature>
<accession>A0A914WGU0</accession>
<dbReference type="Pfam" id="PF01569">
    <property type="entry name" value="PAP2"/>
    <property type="match status" value="1"/>
</dbReference>
<dbReference type="InterPro" id="IPR000326">
    <property type="entry name" value="PAP2/HPO"/>
</dbReference>
<keyword evidence="2" id="KW-0812">Transmembrane</keyword>
<dbReference type="PANTHER" id="PTHR14969">
    <property type="entry name" value="SPHINGOSINE-1-PHOSPHATE PHOSPHOHYDROLASE"/>
    <property type="match status" value="1"/>
</dbReference>
<feature type="transmembrane region" description="Helical" evidence="2">
    <location>
        <begin position="207"/>
        <end position="229"/>
    </location>
</feature>
<name>A0A914WGU0_9BILA</name>
<dbReference type="Gene3D" id="1.20.144.10">
    <property type="entry name" value="Phosphatidic acid phosphatase type 2/haloperoxidase"/>
    <property type="match status" value="1"/>
</dbReference>
<dbReference type="GO" id="GO:0006670">
    <property type="term" value="P:sphingosine metabolic process"/>
    <property type="evidence" value="ECO:0007669"/>
    <property type="project" value="TreeGrafter"/>
</dbReference>
<feature type="transmembrane region" description="Helical" evidence="2">
    <location>
        <begin position="337"/>
        <end position="358"/>
    </location>
</feature>
<dbReference type="GO" id="GO:0042392">
    <property type="term" value="F:sphingosine-1-phosphate phosphatase activity"/>
    <property type="evidence" value="ECO:0007669"/>
    <property type="project" value="TreeGrafter"/>
</dbReference>
<feature type="transmembrane region" description="Helical" evidence="2">
    <location>
        <begin position="107"/>
        <end position="132"/>
    </location>
</feature>
<dbReference type="SUPFAM" id="SSF48317">
    <property type="entry name" value="Acid phosphatase/Vanadium-dependent haloperoxidase"/>
    <property type="match status" value="1"/>
</dbReference>
<dbReference type="GO" id="GO:0005789">
    <property type="term" value="C:endoplasmic reticulum membrane"/>
    <property type="evidence" value="ECO:0007669"/>
    <property type="project" value="TreeGrafter"/>
</dbReference>
<proteinExistence type="predicted"/>
<sequence length="447" mass="50042">MEDGDLLSETSSVSADAEKVRATPHPEGEDDLLTVAQEGNKKDTNNSAEYPLETFTNWNVTGERYYVEAPIDRLGMFAFHLRTHITSLILAGNPAISYLQQHRSDRLTVAALFFSWLGLEAFLFALVVSNLWLFDARLGRLLALIMAIGFFVSGSLKVLLCLPRPPSPPVTELAKEDYDWAWPSNHALLGTAFPWFIWIYASNHYDLSFIQSIVLLLAIFTWNAGVMWSRVYLGVHSPCDVLAGWTMGCVLLFVVSGFSDRAHEFFITNQSGPLYFIFAAAVFLYVHPRAWPETQSFGEVVSVVVGAFVGIFGTRQLHVAGETAHISLLETNPDSPIIYYFVRFLIGSAIVAVTRAIIKPVTKKAVKTIYSYLDLPYYSYSDYCKRVQQPTKRYTHRMRFRPVAGKVDENSDNRPYDVDLPTKAVVYGWIGFLVAEGCPAVFAAIGI</sequence>
<evidence type="ECO:0000313" key="4">
    <source>
        <dbReference type="Proteomes" id="UP000887566"/>
    </source>
</evidence>
<dbReference type="WBParaSite" id="PSAMB.scaffold405size52690.g5710.t1">
    <property type="protein sequence ID" value="PSAMB.scaffold405size52690.g5710.t1"/>
    <property type="gene ID" value="PSAMB.scaffold405size52690.g5710"/>
</dbReference>
<dbReference type="PANTHER" id="PTHR14969:SF39">
    <property type="entry name" value="PHOSPHATIDIC ACID PHOSPHATASE TYPE 2_HALOPEROXIDASE DOMAIN-CONTAINING PROTEIN"/>
    <property type="match status" value="1"/>
</dbReference>
<keyword evidence="4" id="KW-1185">Reference proteome</keyword>
<evidence type="ECO:0000256" key="1">
    <source>
        <dbReference type="SAM" id="MobiDB-lite"/>
    </source>
</evidence>
<dbReference type="InterPro" id="IPR036938">
    <property type="entry name" value="PAP2/HPO_sf"/>
</dbReference>
<feature type="compositionally biased region" description="Basic and acidic residues" evidence="1">
    <location>
        <begin position="16"/>
        <end position="27"/>
    </location>
</feature>
<feature type="transmembrane region" description="Helical" evidence="2">
    <location>
        <begin position="180"/>
        <end position="201"/>
    </location>
</feature>
<keyword evidence="2" id="KW-1133">Transmembrane helix</keyword>
<evidence type="ECO:0000313" key="5">
    <source>
        <dbReference type="WBParaSite" id="PSAMB.scaffold405size52690.g5710.t1"/>
    </source>
</evidence>
<dbReference type="SMART" id="SM00014">
    <property type="entry name" value="acidPPc"/>
    <property type="match status" value="1"/>
</dbReference>
<feature type="transmembrane region" description="Helical" evidence="2">
    <location>
        <begin position="241"/>
        <end position="259"/>
    </location>
</feature>
<evidence type="ECO:0000259" key="3">
    <source>
        <dbReference type="SMART" id="SM00014"/>
    </source>
</evidence>
<dbReference type="Proteomes" id="UP000887566">
    <property type="component" value="Unplaced"/>
</dbReference>
<feature type="region of interest" description="Disordered" evidence="1">
    <location>
        <begin position="1"/>
        <end position="32"/>
    </location>
</feature>
<organism evidence="4 5">
    <name type="scientific">Plectus sambesii</name>
    <dbReference type="NCBI Taxonomy" id="2011161"/>
    <lineage>
        <taxon>Eukaryota</taxon>
        <taxon>Metazoa</taxon>
        <taxon>Ecdysozoa</taxon>
        <taxon>Nematoda</taxon>
        <taxon>Chromadorea</taxon>
        <taxon>Plectida</taxon>
        <taxon>Plectina</taxon>
        <taxon>Plectoidea</taxon>
        <taxon>Plectidae</taxon>
        <taxon>Plectus</taxon>
    </lineage>
</organism>
<reference evidence="5" key="1">
    <citation type="submission" date="2022-11" db="UniProtKB">
        <authorList>
            <consortium name="WormBaseParasite"/>
        </authorList>
    </citation>
    <scope>IDENTIFICATION</scope>
</reference>
<protein>
    <submittedName>
        <fullName evidence="5">Phosphatidic acid phosphatase type 2/haloperoxidase domain-containing protein</fullName>
    </submittedName>
</protein>
<feature type="transmembrane region" description="Helical" evidence="2">
    <location>
        <begin position="138"/>
        <end position="160"/>
    </location>
</feature>